<evidence type="ECO:0000259" key="7">
    <source>
        <dbReference type="Pfam" id="PF03962"/>
    </source>
</evidence>
<evidence type="ECO:0000313" key="9">
    <source>
        <dbReference type="Proteomes" id="UP000651452"/>
    </source>
</evidence>
<dbReference type="Proteomes" id="UP000651452">
    <property type="component" value="Unassembled WGS sequence"/>
</dbReference>
<keyword evidence="4 5" id="KW-0539">Nucleus</keyword>
<comment type="caution">
    <text evidence="8">The sequence shown here is derived from an EMBL/GenBank/DDBJ whole genome shotgun (WGS) entry which is preliminary data.</text>
</comment>
<dbReference type="GO" id="GO:0007131">
    <property type="term" value="P:reciprocal meiotic recombination"/>
    <property type="evidence" value="ECO:0007669"/>
    <property type="project" value="InterPro"/>
</dbReference>
<comment type="function">
    <text evidence="5">Required for proper homologous chromosome pairing and efficient cross-over and intragenic recombination during meiosis.</text>
</comment>
<dbReference type="Pfam" id="PF03962">
    <property type="entry name" value="Mnd1"/>
    <property type="match status" value="1"/>
</dbReference>
<dbReference type="GO" id="GO:0005634">
    <property type="term" value="C:nucleus"/>
    <property type="evidence" value="ECO:0007669"/>
    <property type="project" value="UniProtKB-SubCell"/>
</dbReference>
<keyword evidence="3 6" id="KW-0175">Coiled coil</keyword>
<evidence type="ECO:0000256" key="3">
    <source>
        <dbReference type="ARBA" id="ARBA00023054"/>
    </source>
</evidence>
<accession>A0A8H7ITP0</accession>
<gene>
    <name evidence="8" type="ORF">EKO04_009342</name>
</gene>
<organism evidence="8 9">
    <name type="scientific">Ascochyta lentis</name>
    <dbReference type="NCBI Taxonomy" id="205686"/>
    <lineage>
        <taxon>Eukaryota</taxon>
        <taxon>Fungi</taxon>
        <taxon>Dikarya</taxon>
        <taxon>Ascomycota</taxon>
        <taxon>Pezizomycotina</taxon>
        <taxon>Dothideomycetes</taxon>
        <taxon>Pleosporomycetidae</taxon>
        <taxon>Pleosporales</taxon>
        <taxon>Pleosporineae</taxon>
        <taxon>Didymellaceae</taxon>
        <taxon>Ascochyta</taxon>
    </lineage>
</organism>
<feature type="coiled-coil region" evidence="6">
    <location>
        <begin position="85"/>
        <end position="154"/>
    </location>
</feature>
<protein>
    <recommendedName>
        <fullName evidence="5">Meiotic nuclear division protein 1</fullName>
    </recommendedName>
</protein>
<evidence type="ECO:0000256" key="5">
    <source>
        <dbReference type="PIRNR" id="PIRNR026991"/>
    </source>
</evidence>
<dbReference type="InterPro" id="IPR005647">
    <property type="entry name" value="Mnd1"/>
</dbReference>
<sequence>MAPRTTINTQKQATILAWFHKTALAYSIKDLEKMIPSVASINGMAVKDYLQALQDDGLIRTEKIGSGNWYWSFPSEAKKAKESMLAKAQGEFDKVNAMVTELQTKVDQAGAARAEDEGVLAETGGDRKMLVAKHEDLTNQVEKLRAELATYSDYDPIELDKKVEDTQRLRADADIFTEHIYCMEGWLKERVLDREGQIGALKELYGDEWDEEEGGLREL</sequence>
<evidence type="ECO:0000256" key="1">
    <source>
        <dbReference type="ARBA" id="ARBA00004123"/>
    </source>
</evidence>
<feature type="domain" description="Mnd1 HTH" evidence="7">
    <location>
        <begin position="15"/>
        <end position="74"/>
    </location>
</feature>
<reference evidence="8" key="2">
    <citation type="submission" date="2020-09" db="EMBL/GenBank/DDBJ databases">
        <title>Reference genome assembly for Australian Ascochyta lentis isolate Al4.</title>
        <authorList>
            <person name="Lee R.C."/>
            <person name="Farfan-Caceres L.M."/>
            <person name="Debler J.W."/>
            <person name="Williams A.H."/>
            <person name="Henares B.M."/>
        </authorList>
    </citation>
    <scope>NUCLEOTIDE SEQUENCE</scope>
    <source>
        <strain evidence="8">Al4</strain>
    </source>
</reference>
<dbReference type="InterPro" id="IPR040453">
    <property type="entry name" value="Mnd1_HTH"/>
</dbReference>
<proteinExistence type="inferred from homology"/>
<evidence type="ECO:0000256" key="2">
    <source>
        <dbReference type="ARBA" id="ARBA00005981"/>
    </source>
</evidence>
<evidence type="ECO:0000256" key="6">
    <source>
        <dbReference type="SAM" id="Coils"/>
    </source>
</evidence>
<evidence type="ECO:0000256" key="4">
    <source>
        <dbReference type="ARBA" id="ARBA00023242"/>
    </source>
</evidence>
<dbReference type="EMBL" id="RZGK01000018">
    <property type="protein sequence ID" value="KAF9692475.1"/>
    <property type="molecule type" value="Genomic_DNA"/>
</dbReference>
<keyword evidence="9" id="KW-1185">Reference proteome</keyword>
<dbReference type="PIRSF" id="PIRSF026991">
    <property type="entry name" value="Mnd1"/>
    <property type="match status" value="1"/>
</dbReference>
<dbReference type="OrthoDB" id="9978204at2759"/>
<dbReference type="AlphaFoldDB" id="A0A8H7ITP0"/>
<dbReference type="GO" id="GO:0003690">
    <property type="term" value="F:double-stranded DNA binding"/>
    <property type="evidence" value="ECO:0007669"/>
    <property type="project" value="InterPro"/>
</dbReference>
<evidence type="ECO:0000313" key="8">
    <source>
        <dbReference type="EMBL" id="KAF9692475.1"/>
    </source>
</evidence>
<reference evidence="8" key="1">
    <citation type="submission" date="2018-12" db="EMBL/GenBank/DDBJ databases">
        <authorList>
            <person name="Syme R.A."/>
            <person name="Farfan-Caceres L."/>
            <person name="Lichtenzveig J."/>
        </authorList>
    </citation>
    <scope>NUCLEOTIDE SEQUENCE</scope>
    <source>
        <strain evidence="8">Al4</strain>
    </source>
</reference>
<name>A0A8H7ITP0_9PLEO</name>
<comment type="subcellular location">
    <subcellularLocation>
        <location evidence="1 5">Nucleus</location>
    </subcellularLocation>
</comment>
<comment type="similarity">
    <text evidence="2 5">Belongs to the MND1 family.</text>
</comment>